<dbReference type="Proteomes" id="UP001597214">
    <property type="component" value="Unassembled WGS sequence"/>
</dbReference>
<keyword evidence="2" id="KW-1185">Reference proteome</keyword>
<evidence type="ECO:0008006" key="3">
    <source>
        <dbReference type="Google" id="ProtNLM"/>
    </source>
</evidence>
<sequence length="106" mass="12292">MTLEDYIENVGDRLKESFYLIKVFSVIADFDGIHKSKIAEMLSLPRKEVHISVDALFTFGVVQFEEVGRMKFYRLTDIGAEIASRLTETLHNEQTLHKEENLEEVK</sequence>
<evidence type="ECO:0000313" key="2">
    <source>
        <dbReference type="Proteomes" id="UP001597214"/>
    </source>
</evidence>
<dbReference type="EMBL" id="JBHUEM010000005">
    <property type="protein sequence ID" value="MFD1736235.1"/>
    <property type="molecule type" value="Genomic_DNA"/>
</dbReference>
<name>A0ABW4LM23_9BACI</name>
<comment type="caution">
    <text evidence="1">The sequence shown here is derived from an EMBL/GenBank/DDBJ whole genome shotgun (WGS) entry which is preliminary data.</text>
</comment>
<proteinExistence type="predicted"/>
<evidence type="ECO:0000313" key="1">
    <source>
        <dbReference type="EMBL" id="MFD1736235.1"/>
    </source>
</evidence>
<dbReference type="InterPro" id="IPR036390">
    <property type="entry name" value="WH_DNA-bd_sf"/>
</dbReference>
<dbReference type="Gene3D" id="1.10.10.10">
    <property type="entry name" value="Winged helix-like DNA-binding domain superfamily/Winged helix DNA-binding domain"/>
    <property type="match status" value="1"/>
</dbReference>
<gene>
    <name evidence="1" type="ORF">ACFSCX_06610</name>
</gene>
<reference evidence="2" key="1">
    <citation type="journal article" date="2019" name="Int. J. Syst. Evol. Microbiol.">
        <title>The Global Catalogue of Microorganisms (GCM) 10K type strain sequencing project: providing services to taxonomists for standard genome sequencing and annotation.</title>
        <authorList>
            <consortium name="The Broad Institute Genomics Platform"/>
            <consortium name="The Broad Institute Genome Sequencing Center for Infectious Disease"/>
            <person name="Wu L."/>
            <person name="Ma J."/>
        </authorList>
    </citation>
    <scope>NUCLEOTIDE SEQUENCE [LARGE SCALE GENOMIC DNA]</scope>
    <source>
        <strain evidence="2">CCUG 49339</strain>
    </source>
</reference>
<protein>
    <recommendedName>
        <fullName evidence="3">Transcriptional regulator</fullName>
    </recommendedName>
</protein>
<dbReference type="RefSeq" id="WP_377927382.1">
    <property type="nucleotide sequence ID" value="NZ_JBHUEM010000005.1"/>
</dbReference>
<dbReference type="SUPFAM" id="SSF46785">
    <property type="entry name" value="Winged helix' DNA-binding domain"/>
    <property type="match status" value="1"/>
</dbReference>
<accession>A0ABW4LM23</accession>
<organism evidence="1 2">
    <name type="scientific">Bacillus salitolerans</name>
    <dbReference type="NCBI Taxonomy" id="1437434"/>
    <lineage>
        <taxon>Bacteria</taxon>
        <taxon>Bacillati</taxon>
        <taxon>Bacillota</taxon>
        <taxon>Bacilli</taxon>
        <taxon>Bacillales</taxon>
        <taxon>Bacillaceae</taxon>
        <taxon>Bacillus</taxon>
    </lineage>
</organism>
<dbReference type="InterPro" id="IPR036388">
    <property type="entry name" value="WH-like_DNA-bd_sf"/>
</dbReference>